<dbReference type="InterPro" id="IPR002110">
    <property type="entry name" value="Ankyrin_rpt"/>
</dbReference>
<evidence type="ECO:0000256" key="3">
    <source>
        <dbReference type="PROSITE-ProRule" id="PRU00023"/>
    </source>
</evidence>
<proteinExistence type="predicted"/>
<comment type="caution">
    <text evidence="4">The sequence shown here is derived from an EMBL/GenBank/DDBJ whole genome shotgun (WGS) entry which is preliminary data.</text>
</comment>
<sequence>MAGAACRNEQAAPGGAAGHDAPAAEALAVDEQAAAAGSQQGAARAAADALQDHCCCGRYDEARRVLREAGDEGLEAAVLAAATAALHLACAGGHGRLVKLLLRKGAALDGRDAQGRTPLHAAVMHSHRGVAAHLLQAGADASLRDASGASAADLIAAWAAQGQGLEGGGLASDV</sequence>
<reference evidence="4 5" key="1">
    <citation type="journal article" date="2018" name="Plant J.">
        <title>Genome sequences of Chlorella sorokiniana UTEX 1602 and Micractinium conductrix SAG 241.80: implications to maltose excretion by a green alga.</title>
        <authorList>
            <person name="Arriola M.B."/>
            <person name="Velmurugan N."/>
            <person name="Zhang Y."/>
            <person name="Plunkett M.H."/>
            <person name="Hondzo H."/>
            <person name="Barney B.M."/>
        </authorList>
    </citation>
    <scope>NUCLEOTIDE SEQUENCE [LARGE SCALE GENOMIC DNA]</scope>
    <source>
        <strain evidence="4 5">SAG 241.80</strain>
    </source>
</reference>
<dbReference type="EMBL" id="LHPF02000017">
    <property type="protein sequence ID" value="PSC70914.1"/>
    <property type="molecule type" value="Genomic_DNA"/>
</dbReference>
<keyword evidence="2 3" id="KW-0040">ANK repeat</keyword>
<keyword evidence="5" id="KW-1185">Reference proteome</keyword>
<evidence type="ECO:0000256" key="2">
    <source>
        <dbReference type="ARBA" id="ARBA00023043"/>
    </source>
</evidence>
<organism evidence="4 5">
    <name type="scientific">Micractinium conductrix</name>
    <dbReference type="NCBI Taxonomy" id="554055"/>
    <lineage>
        <taxon>Eukaryota</taxon>
        <taxon>Viridiplantae</taxon>
        <taxon>Chlorophyta</taxon>
        <taxon>core chlorophytes</taxon>
        <taxon>Trebouxiophyceae</taxon>
        <taxon>Chlorellales</taxon>
        <taxon>Chlorellaceae</taxon>
        <taxon>Chlorella clade</taxon>
        <taxon>Micractinium</taxon>
    </lineage>
</organism>
<feature type="repeat" description="ANK" evidence="3">
    <location>
        <begin position="114"/>
        <end position="146"/>
    </location>
</feature>
<dbReference type="Proteomes" id="UP000239649">
    <property type="component" value="Unassembled WGS sequence"/>
</dbReference>
<protein>
    <submittedName>
        <fullName evidence="4">Ankyrin domain</fullName>
    </submittedName>
</protein>
<name>A0A2P6V9Z8_9CHLO</name>
<evidence type="ECO:0000256" key="1">
    <source>
        <dbReference type="ARBA" id="ARBA00022737"/>
    </source>
</evidence>
<dbReference type="Pfam" id="PF12796">
    <property type="entry name" value="Ank_2"/>
    <property type="match status" value="1"/>
</dbReference>
<dbReference type="OrthoDB" id="566830at2759"/>
<dbReference type="STRING" id="554055.A0A2P6V9Z8"/>
<dbReference type="PROSITE" id="PS50297">
    <property type="entry name" value="ANK_REP_REGION"/>
    <property type="match status" value="2"/>
</dbReference>
<dbReference type="InterPro" id="IPR036770">
    <property type="entry name" value="Ankyrin_rpt-contain_sf"/>
</dbReference>
<dbReference type="PANTHER" id="PTHR24198">
    <property type="entry name" value="ANKYRIN REPEAT AND PROTEIN KINASE DOMAIN-CONTAINING PROTEIN"/>
    <property type="match status" value="1"/>
</dbReference>
<gene>
    <name evidence="4" type="ORF">C2E20_5638</name>
</gene>
<keyword evidence="1" id="KW-0677">Repeat</keyword>
<evidence type="ECO:0000313" key="4">
    <source>
        <dbReference type="EMBL" id="PSC70914.1"/>
    </source>
</evidence>
<dbReference type="AlphaFoldDB" id="A0A2P6V9Z8"/>
<accession>A0A2P6V9Z8</accession>
<dbReference type="PROSITE" id="PS50088">
    <property type="entry name" value="ANK_REPEAT"/>
    <property type="match status" value="2"/>
</dbReference>
<dbReference type="Gene3D" id="1.25.40.20">
    <property type="entry name" value="Ankyrin repeat-containing domain"/>
    <property type="match status" value="1"/>
</dbReference>
<dbReference type="PANTHER" id="PTHR24198:SF165">
    <property type="entry name" value="ANKYRIN REPEAT-CONTAINING PROTEIN-RELATED"/>
    <property type="match status" value="1"/>
</dbReference>
<dbReference type="SMART" id="SM00248">
    <property type="entry name" value="ANK"/>
    <property type="match status" value="2"/>
</dbReference>
<evidence type="ECO:0000313" key="5">
    <source>
        <dbReference type="Proteomes" id="UP000239649"/>
    </source>
</evidence>
<feature type="repeat" description="ANK" evidence="3">
    <location>
        <begin position="81"/>
        <end position="113"/>
    </location>
</feature>
<dbReference type="SUPFAM" id="SSF48403">
    <property type="entry name" value="Ankyrin repeat"/>
    <property type="match status" value="1"/>
</dbReference>